<evidence type="ECO:0000313" key="3">
    <source>
        <dbReference type="RefSeq" id="XP_015970353.1"/>
    </source>
</evidence>
<dbReference type="FunFam" id="3.10.20.370:FF:000001">
    <property type="entry name" value="Retrovirus-related Pol polyprotein from transposon 17.6-like protein"/>
    <property type="match status" value="1"/>
</dbReference>
<dbReference type="InterPro" id="IPR036397">
    <property type="entry name" value="RNaseH_sf"/>
</dbReference>
<organism evidence="2 3">
    <name type="scientific">Arachis duranensis</name>
    <name type="common">Wild peanut</name>
    <dbReference type="NCBI Taxonomy" id="130453"/>
    <lineage>
        <taxon>Eukaryota</taxon>
        <taxon>Viridiplantae</taxon>
        <taxon>Streptophyta</taxon>
        <taxon>Embryophyta</taxon>
        <taxon>Tracheophyta</taxon>
        <taxon>Spermatophyta</taxon>
        <taxon>Magnoliopsida</taxon>
        <taxon>eudicotyledons</taxon>
        <taxon>Gunneridae</taxon>
        <taxon>Pentapetalae</taxon>
        <taxon>rosids</taxon>
        <taxon>fabids</taxon>
        <taxon>Fabales</taxon>
        <taxon>Fabaceae</taxon>
        <taxon>Papilionoideae</taxon>
        <taxon>50 kb inversion clade</taxon>
        <taxon>dalbergioids sensu lato</taxon>
        <taxon>Dalbergieae</taxon>
        <taxon>Pterocarpus clade</taxon>
        <taxon>Arachis</taxon>
    </lineage>
</organism>
<dbReference type="InterPro" id="IPR041577">
    <property type="entry name" value="RT_RNaseH_2"/>
</dbReference>
<dbReference type="Proteomes" id="UP000515211">
    <property type="component" value="Chromosome 6"/>
</dbReference>
<reference evidence="2" key="1">
    <citation type="journal article" date="2016" name="Nat. Genet.">
        <title>The genome sequences of Arachis duranensis and Arachis ipaensis, the diploid ancestors of cultivated peanut.</title>
        <authorList>
            <person name="Bertioli D.J."/>
            <person name="Cannon S.B."/>
            <person name="Froenicke L."/>
            <person name="Huang G."/>
            <person name="Farmer A.D."/>
            <person name="Cannon E.K."/>
            <person name="Liu X."/>
            <person name="Gao D."/>
            <person name="Clevenger J."/>
            <person name="Dash S."/>
            <person name="Ren L."/>
            <person name="Moretzsohn M.C."/>
            <person name="Shirasawa K."/>
            <person name="Huang W."/>
            <person name="Vidigal B."/>
            <person name="Abernathy B."/>
            <person name="Chu Y."/>
            <person name="Niederhuth C.E."/>
            <person name="Umale P."/>
            <person name="Araujo A.C."/>
            <person name="Kozik A."/>
            <person name="Kim K.D."/>
            <person name="Burow M.D."/>
            <person name="Varshney R.K."/>
            <person name="Wang X."/>
            <person name="Zhang X."/>
            <person name="Barkley N."/>
            <person name="Guimaraes P.M."/>
            <person name="Isobe S."/>
            <person name="Guo B."/>
            <person name="Liao B."/>
            <person name="Stalker H.T."/>
            <person name="Schmitz R.J."/>
            <person name="Scheffler B.E."/>
            <person name="Leal-Bertioli S.C."/>
            <person name="Xun X."/>
            <person name="Jackson S.A."/>
            <person name="Michelmore R."/>
            <person name="Ozias-Akins P."/>
        </authorList>
    </citation>
    <scope>NUCLEOTIDE SEQUENCE [LARGE SCALE GENOMIC DNA]</scope>
    <source>
        <strain evidence="2">cv. V14167</strain>
    </source>
</reference>
<dbReference type="AlphaFoldDB" id="A0A6P4DPV7"/>
<dbReference type="InterPro" id="IPR043502">
    <property type="entry name" value="DNA/RNA_pol_sf"/>
</dbReference>
<keyword evidence="2" id="KW-1185">Reference proteome</keyword>
<evidence type="ECO:0000259" key="1">
    <source>
        <dbReference type="Pfam" id="PF17919"/>
    </source>
</evidence>
<sequence length="263" mass="30782">MCDASNYAVGSALAQRDGKDPFIIAYASKTLDTAQSNYTTAEKELLAIVFALDKFRAYLVEVSNREIEYILEKIVKPHRKDWSTRLVDTLWAFRMAYVPIGMSPFRLVYGKACHLPVEVEHKIFWVVRECNMGFEKAGTERKLQLAELETLRLEAYDNSRLYKEKVKAVHDRHIKIREFRPEELVLLYNSRLWLMPGKLRSRWEGPYRVEKVEAYGVFHLSHPSSSKFIKVNGHRLKLYHGEKMKETKELEVFLLEDPPRKAD</sequence>
<dbReference type="SUPFAM" id="SSF56672">
    <property type="entry name" value="DNA/RNA polymerases"/>
    <property type="match status" value="1"/>
</dbReference>
<dbReference type="KEGG" id="adu:107493831"/>
<feature type="domain" description="Reverse transcriptase/retrotransposon-derived protein RNase H-like" evidence="1">
    <location>
        <begin position="1"/>
        <end position="61"/>
    </location>
</feature>
<evidence type="ECO:0000313" key="2">
    <source>
        <dbReference type="Proteomes" id="UP000515211"/>
    </source>
</evidence>
<dbReference type="GeneID" id="107493831"/>
<dbReference type="RefSeq" id="XP_015970353.1">
    <property type="nucleotide sequence ID" value="XM_016114867.1"/>
</dbReference>
<accession>A0A6P4DPV7</accession>
<dbReference type="PANTHER" id="PTHR34072:SF57">
    <property type="entry name" value="RNA-DIRECTED DNA POLYMERASE"/>
    <property type="match status" value="1"/>
</dbReference>
<proteinExistence type="predicted"/>
<dbReference type="PANTHER" id="PTHR34072">
    <property type="entry name" value="ENZYMATIC POLYPROTEIN-RELATED"/>
    <property type="match status" value="1"/>
</dbReference>
<dbReference type="Pfam" id="PF17919">
    <property type="entry name" value="RT_RNaseH_2"/>
    <property type="match status" value="1"/>
</dbReference>
<dbReference type="Gene3D" id="3.30.420.10">
    <property type="entry name" value="Ribonuclease H-like superfamily/Ribonuclease H"/>
    <property type="match status" value="1"/>
</dbReference>
<name>A0A6P4DPV7_ARADU</name>
<reference evidence="3" key="2">
    <citation type="submission" date="2025-08" db="UniProtKB">
        <authorList>
            <consortium name="RefSeq"/>
        </authorList>
    </citation>
    <scope>IDENTIFICATION</scope>
    <source>
        <tissue evidence="3">Whole plant</tissue>
    </source>
</reference>
<gene>
    <name evidence="3" type="primary">LOC107493831</name>
</gene>
<dbReference type="GO" id="GO:0003676">
    <property type="term" value="F:nucleic acid binding"/>
    <property type="evidence" value="ECO:0007669"/>
    <property type="project" value="InterPro"/>
</dbReference>
<protein>
    <submittedName>
        <fullName evidence="3">Uncharacterized protein LOC107493831</fullName>
    </submittedName>
</protein>